<dbReference type="Proteomes" id="UP000887575">
    <property type="component" value="Unassembled WGS sequence"/>
</dbReference>
<dbReference type="AlphaFoldDB" id="A0AAF3EKH9"/>
<keyword evidence="2" id="KW-1185">Reference proteome</keyword>
<proteinExistence type="predicted"/>
<name>A0AAF3EKH9_9BILA</name>
<evidence type="ECO:0000313" key="2">
    <source>
        <dbReference type="Proteomes" id="UP000887575"/>
    </source>
</evidence>
<evidence type="ECO:0000259" key="1">
    <source>
        <dbReference type="Pfam" id="PF25558"/>
    </source>
</evidence>
<feature type="domain" description="DUF7930" evidence="1">
    <location>
        <begin position="180"/>
        <end position="252"/>
    </location>
</feature>
<dbReference type="Pfam" id="PF25558">
    <property type="entry name" value="DUF7930"/>
    <property type="match status" value="1"/>
</dbReference>
<dbReference type="WBParaSite" id="MBELARI_LOCUS14529">
    <property type="protein sequence ID" value="MBELARI_LOCUS14529"/>
    <property type="gene ID" value="MBELARI_LOCUS14529"/>
</dbReference>
<sequence>MKKNREQPTHINCTGRVNRVDTKYMYVTSFYGSIFCPIATTVAEECPDLKKRYKEGDIVHVRASLQMRKNQCTYCAIKVRLSQNSTCYQGQPLGEEIDDQEIIITNVHETLAYAEHELYGQVFIPGSAFPASQTGRLTTRIFPGDKIKAKIRAQNEKNNCKYLAISAKVIDAKGGEIITGRAQVIEVEQYYAVAWNEQYGRVHCPILTWCGGDLDTDVETLPELLKFGDEILFNGRKSEKDDQFRATRWVRSNQQLGPSNKVITFADSNTQTTPTVIELFVGSIPKNKLDELLEGKPVLKGLVLDSIK</sequence>
<dbReference type="InterPro" id="IPR057690">
    <property type="entry name" value="DUF7930"/>
</dbReference>
<evidence type="ECO:0000313" key="3">
    <source>
        <dbReference type="WBParaSite" id="MBELARI_LOCUS14529"/>
    </source>
</evidence>
<accession>A0AAF3EKH9</accession>
<protein>
    <recommendedName>
        <fullName evidence="1">DUF7930 domain-containing protein</fullName>
    </recommendedName>
</protein>
<organism evidence="2 3">
    <name type="scientific">Mesorhabditis belari</name>
    <dbReference type="NCBI Taxonomy" id="2138241"/>
    <lineage>
        <taxon>Eukaryota</taxon>
        <taxon>Metazoa</taxon>
        <taxon>Ecdysozoa</taxon>
        <taxon>Nematoda</taxon>
        <taxon>Chromadorea</taxon>
        <taxon>Rhabditida</taxon>
        <taxon>Rhabditina</taxon>
        <taxon>Rhabditomorpha</taxon>
        <taxon>Rhabditoidea</taxon>
        <taxon>Rhabditidae</taxon>
        <taxon>Mesorhabditinae</taxon>
        <taxon>Mesorhabditis</taxon>
    </lineage>
</organism>
<reference evidence="3" key="1">
    <citation type="submission" date="2024-02" db="UniProtKB">
        <authorList>
            <consortium name="WormBaseParasite"/>
        </authorList>
    </citation>
    <scope>IDENTIFICATION</scope>
</reference>